<sequence>MGRGLKELYIKDEIYKCGQSGATCKFNIAEKFNELLLEMIKELGLIKVGTGIDLDFDYQFISAYKYDFKCSHSGLITQ</sequence>
<evidence type="ECO:0000313" key="2">
    <source>
        <dbReference type="Proteomes" id="UP001319045"/>
    </source>
</evidence>
<proteinExistence type="predicted"/>
<protein>
    <submittedName>
        <fullName evidence="1">Uncharacterized protein</fullName>
    </submittedName>
</protein>
<organism evidence="1 2">
    <name type="scientific">Prevotella herbatica</name>
    <dbReference type="NCBI Taxonomy" id="2801997"/>
    <lineage>
        <taxon>Bacteria</taxon>
        <taxon>Pseudomonadati</taxon>
        <taxon>Bacteroidota</taxon>
        <taxon>Bacteroidia</taxon>
        <taxon>Bacteroidales</taxon>
        <taxon>Prevotellaceae</taxon>
        <taxon>Prevotella</taxon>
    </lineage>
</organism>
<dbReference type="Proteomes" id="UP001319045">
    <property type="component" value="Chromosome"/>
</dbReference>
<reference evidence="1 2" key="1">
    <citation type="journal article" date="2022" name="Int. J. Syst. Evol. Microbiol.">
        <title>Prevotella herbatica sp. nov., a plant polysaccharide-decomposing anaerobic bacterium isolated from a methanogenic reactor.</title>
        <authorList>
            <person name="Uek A."/>
            <person name="Tonouchi A."/>
            <person name="Kaku N."/>
            <person name="Ueki K."/>
        </authorList>
    </citation>
    <scope>NUCLEOTIDE SEQUENCE [LARGE SCALE GENOMIC DNA]</scope>
    <source>
        <strain evidence="1 2">WR041</strain>
    </source>
</reference>
<dbReference type="EMBL" id="AP024484">
    <property type="protein sequence ID" value="BCS85363.1"/>
    <property type="molecule type" value="Genomic_DNA"/>
</dbReference>
<gene>
    <name evidence="1" type="ORF">prwr041_12560</name>
</gene>
<accession>A0ABM7NY88</accession>
<keyword evidence="2" id="KW-1185">Reference proteome</keyword>
<name>A0ABM7NY88_9BACT</name>
<evidence type="ECO:0000313" key="1">
    <source>
        <dbReference type="EMBL" id="BCS85363.1"/>
    </source>
</evidence>